<feature type="region of interest" description="Disordered" evidence="1">
    <location>
        <begin position="35"/>
        <end position="71"/>
    </location>
</feature>
<dbReference type="GO" id="GO:0042254">
    <property type="term" value="P:ribosome biogenesis"/>
    <property type="evidence" value="ECO:0007669"/>
    <property type="project" value="UniProtKB-UniRule"/>
</dbReference>
<dbReference type="PANTHER" id="PTHR11702:SF31">
    <property type="entry name" value="MITOCHONDRIAL RIBOSOME-ASSOCIATED GTPASE 2"/>
    <property type="match status" value="1"/>
</dbReference>
<dbReference type="PROSITE" id="PS51883">
    <property type="entry name" value="OBG"/>
    <property type="match status" value="1"/>
</dbReference>
<dbReference type="InterPro" id="IPR036726">
    <property type="entry name" value="GTP1_OBG_dom_sf"/>
</dbReference>
<accession>A0A0J7JTF8</accession>
<evidence type="ECO:0000313" key="3">
    <source>
        <dbReference type="EMBL" id="KMQ81497.1"/>
    </source>
</evidence>
<evidence type="ECO:0000259" key="2">
    <source>
        <dbReference type="PROSITE" id="PS51883"/>
    </source>
</evidence>
<proteinExistence type="predicted"/>
<dbReference type="GO" id="GO:0005525">
    <property type="term" value="F:GTP binding"/>
    <property type="evidence" value="ECO:0007669"/>
    <property type="project" value="InterPro"/>
</dbReference>
<keyword evidence="4" id="KW-1185">Reference proteome</keyword>
<name>A0A0J7JTF8_LASNI</name>
<evidence type="ECO:0000256" key="1">
    <source>
        <dbReference type="SAM" id="MobiDB-lite"/>
    </source>
</evidence>
<dbReference type="GO" id="GO:0005739">
    <property type="term" value="C:mitochondrion"/>
    <property type="evidence" value="ECO:0007669"/>
    <property type="project" value="TreeGrafter"/>
</dbReference>
<dbReference type="GO" id="GO:0003924">
    <property type="term" value="F:GTPase activity"/>
    <property type="evidence" value="ECO:0007669"/>
    <property type="project" value="InterPro"/>
</dbReference>
<gene>
    <name evidence="3" type="ORF">RF55_26150</name>
</gene>
<sequence length="155" mass="16106">MVPRCPGASTLAPFLYPSLLRPLCHPVSRPALGCDPSARRQPSSSASIPTVNNLPESHLNPRPDDYAAPSFADKADLSIQAGHGGNGCVSFLREAYFPDGPPNGGDGGAGGNVYIQAAHGETSLHKLARRRFIRAARGKHGQGSARGGAKGDDVV</sequence>
<comment type="caution">
    <text evidence="3">The sequence shown here is derived from an EMBL/GenBank/DDBJ whole genome shotgun (WGS) entry which is preliminary data.</text>
</comment>
<dbReference type="PaxDb" id="67767-A0A0J7JTF8"/>
<dbReference type="EMBL" id="LBMM01034962">
    <property type="protein sequence ID" value="KMQ81497.1"/>
    <property type="molecule type" value="Genomic_DNA"/>
</dbReference>
<dbReference type="AlphaFoldDB" id="A0A0J7JTF8"/>
<dbReference type="STRING" id="67767.A0A0J7JTF8"/>
<dbReference type="PANTHER" id="PTHR11702">
    <property type="entry name" value="DEVELOPMENTALLY REGULATED GTP-BINDING PROTEIN-RELATED"/>
    <property type="match status" value="1"/>
</dbReference>
<feature type="non-terminal residue" evidence="3">
    <location>
        <position position="155"/>
    </location>
</feature>
<dbReference type="Gene3D" id="2.70.210.12">
    <property type="entry name" value="GTP1/OBG domain"/>
    <property type="match status" value="1"/>
</dbReference>
<dbReference type="SUPFAM" id="SSF82051">
    <property type="entry name" value="Obg GTP-binding protein N-terminal domain"/>
    <property type="match status" value="1"/>
</dbReference>
<dbReference type="InterPro" id="IPR006169">
    <property type="entry name" value="GTP1_OBG_dom"/>
</dbReference>
<dbReference type="Proteomes" id="UP000036403">
    <property type="component" value="Unassembled WGS sequence"/>
</dbReference>
<dbReference type="Pfam" id="PF01018">
    <property type="entry name" value="GTP1_OBG"/>
    <property type="match status" value="1"/>
</dbReference>
<protein>
    <submittedName>
        <fullName evidence="3">Gtp-binding protein</fullName>
    </submittedName>
</protein>
<evidence type="ECO:0000313" key="4">
    <source>
        <dbReference type="Proteomes" id="UP000036403"/>
    </source>
</evidence>
<feature type="domain" description="Obg" evidence="2">
    <location>
        <begin position="69"/>
        <end position="155"/>
    </location>
</feature>
<dbReference type="OrthoDB" id="347018at2759"/>
<reference evidence="3 4" key="1">
    <citation type="submission" date="2015-04" db="EMBL/GenBank/DDBJ databases">
        <title>Lasius niger genome sequencing.</title>
        <authorList>
            <person name="Konorov E.A."/>
            <person name="Nikitin M.A."/>
            <person name="Kirill M.V."/>
            <person name="Chang P."/>
        </authorList>
    </citation>
    <scope>NUCLEOTIDE SEQUENCE [LARGE SCALE GENOMIC DNA]</scope>
    <source>
        <tissue evidence="3">Whole</tissue>
    </source>
</reference>
<organism evidence="3 4">
    <name type="scientific">Lasius niger</name>
    <name type="common">Black garden ant</name>
    <dbReference type="NCBI Taxonomy" id="67767"/>
    <lineage>
        <taxon>Eukaryota</taxon>
        <taxon>Metazoa</taxon>
        <taxon>Ecdysozoa</taxon>
        <taxon>Arthropoda</taxon>
        <taxon>Hexapoda</taxon>
        <taxon>Insecta</taxon>
        <taxon>Pterygota</taxon>
        <taxon>Neoptera</taxon>
        <taxon>Endopterygota</taxon>
        <taxon>Hymenoptera</taxon>
        <taxon>Apocrita</taxon>
        <taxon>Aculeata</taxon>
        <taxon>Formicoidea</taxon>
        <taxon>Formicidae</taxon>
        <taxon>Formicinae</taxon>
        <taxon>Lasius</taxon>
        <taxon>Lasius</taxon>
    </lineage>
</organism>
<dbReference type="InterPro" id="IPR045086">
    <property type="entry name" value="OBG_GTPase"/>
</dbReference>